<evidence type="ECO:0000313" key="2">
    <source>
        <dbReference type="EMBL" id="KAG5930635.1"/>
    </source>
</evidence>
<dbReference type="Proteomes" id="UP000811619">
    <property type="component" value="Unassembled WGS sequence"/>
</dbReference>
<name>A0A8K0JFR6_9HYPO</name>
<evidence type="ECO:0000313" key="3">
    <source>
        <dbReference type="Proteomes" id="UP000811619"/>
    </source>
</evidence>
<keyword evidence="1" id="KW-0732">Signal</keyword>
<dbReference type="AlphaFoldDB" id="A0A8K0JFR6"/>
<dbReference type="OrthoDB" id="4955186at2759"/>
<feature type="chain" id="PRO_5035444143" evidence="1">
    <location>
        <begin position="25"/>
        <end position="74"/>
    </location>
</feature>
<accession>A0A8K0JFR6</accession>
<dbReference type="EMBL" id="SRPY01000004">
    <property type="protein sequence ID" value="KAG5930635.1"/>
    <property type="molecule type" value="Genomic_DNA"/>
</dbReference>
<reference evidence="2" key="1">
    <citation type="journal article" date="2020" name="bioRxiv">
        <title>Whole genome comparisons of ergot fungi reveals the divergence and evolution of species within the genus Claviceps are the result of varying mechanisms driving genome evolution and host range expansion.</title>
        <authorList>
            <person name="Wyka S.A."/>
            <person name="Mondo S.J."/>
            <person name="Liu M."/>
            <person name="Dettman J."/>
            <person name="Nalam V."/>
            <person name="Broders K.D."/>
        </authorList>
    </citation>
    <scope>NUCLEOTIDE SEQUENCE</scope>
    <source>
        <strain evidence="2">CCC 489</strain>
    </source>
</reference>
<evidence type="ECO:0000256" key="1">
    <source>
        <dbReference type="SAM" id="SignalP"/>
    </source>
</evidence>
<comment type="caution">
    <text evidence="2">The sequence shown here is derived from an EMBL/GenBank/DDBJ whole genome shotgun (WGS) entry which is preliminary data.</text>
</comment>
<gene>
    <name evidence="2" type="ORF">E4U42_004512</name>
</gene>
<keyword evidence="3" id="KW-1185">Reference proteome</keyword>
<protein>
    <submittedName>
        <fullName evidence="2">Uncharacterized protein</fullName>
    </submittedName>
</protein>
<feature type="non-terminal residue" evidence="2">
    <location>
        <position position="1"/>
    </location>
</feature>
<proteinExistence type="predicted"/>
<sequence>MVRVSSTISSVLVLLSGFIGLVSADDCNGWYQCKYAGGKHCCCIDAQKYETSDCPSACNGEAECIDRVVGDFRY</sequence>
<organism evidence="2 3">
    <name type="scientific">Claviceps africana</name>
    <dbReference type="NCBI Taxonomy" id="83212"/>
    <lineage>
        <taxon>Eukaryota</taxon>
        <taxon>Fungi</taxon>
        <taxon>Dikarya</taxon>
        <taxon>Ascomycota</taxon>
        <taxon>Pezizomycotina</taxon>
        <taxon>Sordariomycetes</taxon>
        <taxon>Hypocreomycetidae</taxon>
        <taxon>Hypocreales</taxon>
        <taxon>Clavicipitaceae</taxon>
        <taxon>Claviceps</taxon>
    </lineage>
</organism>
<feature type="signal peptide" evidence="1">
    <location>
        <begin position="1"/>
        <end position="24"/>
    </location>
</feature>